<proteinExistence type="predicted"/>
<evidence type="ECO:0000313" key="2">
    <source>
        <dbReference type="Proteomes" id="UP001341840"/>
    </source>
</evidence>
<comment type="caution">
    <text evidence="1">The sequence shown here is derived from an EMBL/GenBank/DDBJ whole genome shotgun (WGS) entry which is preliminary data.</text>
</comment>
<evidence type="ECO:0000313" key="1">
    <source>
        <dbReference type="EMBL" id="MED6137014.1"/>
    </source>
</evidence>
<dbReference type="Proteomes" id="UP001341840">
    <property type="component" value="Unassembled WGS sequence"/>
</dbReference>
<name>A0ABU6SLS9_9FABA</name>
<sequence length="211" mass="23988">MGYSRSEDLGRKFEDILQVLLQKRKELWETQKRIEAQLATLTELVTRLVTLIIPSNSNTSQPSNFGDVENFNHKEVHEYLEEVEEENVDQEMADKDKESKGMEIIQSASSEATPRESPSKLHFEWVNLFDMNLLGPQHYALLETDDQLRVLCGVLDKKEMNSLGMDESSTKSTLSNGRMGGINPVPKFLGYLTNAKDKGLWNANNPSRSPR</sequence>
<accession>A0ABU6SLS9</accession>
<protein>
    <submittedName>
        <fullName evidence="1">Uncharacterized protein</fullName>
    </submittedName>
</protein>
<dbReference type="EMBL" id="JASCZI010060963">
    <property type="protein sequence ID" value="MED6137014.1"/>
    <property type="molecule type" value="Genomic_DNA"/>
</dbReference>
<keyword evidence="2" id="KW-1185">Reference proteome</keyword>
<organism evidence="1 2">
    <name type="scientific">Stylosanthes scabra</name>
    <dbReference type="NCBI Taxonomy" id="79078"/>
    <lineage>
        <taxon>Eukaryota</taxon>
        <taxon>Viridiplantae</taxon>
        <taxon>Streptophyta</taxon>
        <taxon>Embryophyta</taxon>
        <taxon>Tracheophyta</taxon>
        <taxon>Spermatophyta</taxon>
        <taxon>Magnoliopsida</taxon>
        <taxon>eudicotyledons</taxon>
        <taxon>Gunneridae</taxon>
        <taxon>Pentapetalae</taxon>
        <taxon>rosids</taxon>
        <taxon>fabids</taxon>
        <taxon>Fabales</taxon>
        <taxon>Fabaceae</taxon>
        <taxon>Papilionoideae</taxon>
        <taxon>50 kb inversion clade</taxon>
        <taxon>dalbergioids sensu lato</taxon>
        <taxon>Dalbergieae</taxon>
        <taxon>Pterocarpus clade</taxon>
        <taxon>Stylosanthes</taxon>
    </lineage>
</organism>
<reference evidence="1 2" key="1">
    <citation type="journal article" date="2023" name="Plants (Basel)">
        <title>Bridging the Gap: Combining Genomics and Transcriptomics Approaches to Understand Stylosanthes scabra, an Orphan Legume from the Brazilian Caatinga.</title>
        <authorList>
            <person name="Ferreira-Neto J.R.C."/>
            <person name="da Silva M.D."/>
            <person name="Binneck E."/>
            <person name="de Melo N.F."/>
            <person name="da Silva R.H."/>
            <person name="de Melo A.L.T.M."/>
            <person name="Pandolfi V."/>
            <person name="Bustamante F.O."/>
            <person name="Brasileiro-Vidal A.C."/>
            <person name="Benko-Iseppon A.M."/>
        </authorList>
    </citation>
    <scope>NUCLEOTIDE SEQUENCE [LARGE SCALE GENOMIC DNA]</scope>
    <source>
        <tissue evidence="1">Leaves</tissue>
    </source>
</reference>
<gene>
    <name evidence="1" type="ORF">PIB30_061044</name>
</gene>